<evidence type="ECO:0000259" key="10">
    <source>
        <dbReference type="Pfam" id="PF25198"/>
    </source>
</evidence>
<evidence type="ECO:0000256" key="8">
    <source>
        <dbReference type="SAM" id="SignalP"/>
    </source>
</evidence>
<sequence length="359" mass="40706">MRKKGLSLLLCIITLAACVPPHIIEDIQMVEVIGYDYVNPHIVQVTASASTYQGGEAGTTVHNETLTTQAHTSKDNRRAMQGLSPKPIQSGKIKTVLYEDKLAKRGIFSYMDSLNRDATVGKLLYLAVTDGKTQSLLAGNYPISTSVSKYLSDLFEQNMKGNFPEVNLHSFLYAYHAKGMDPFLPYIEQKGDKIQIKGLALFKNDHYVDSLSFKDCFIFKILNEKVKLGLYELRVKPNQFLDIEAIGSKVAYHITGGSTHPTIRIRIKLQGMVNEAPQFNLQSEDSYKRIEKKLTQDLEKKTQQMIKRFQREGIDPLGLGDQAKSQNRHWNEQQWKDNYPHAEVHVNIDTQIKETGIKE</sequence>
<feature type="domain" description="Spore germination protein N-terminal" evidence="10">
    <location>
        <begin position="23"/>
        <end position="188"/>
    </location>
</feature>
<evidence type="ECO:0000313" key="11">
    <source>
        <dbReference type="EMBL" id="RDZ08101.1"/>
    </source>
</evidence>
<accession>A0A3D8WUZ0</accession>
<feature type="chain" id="PRO_5038728515" description="Spore germination protein" evidence="8">
    <location>
        <begin position="24"/>
        <end position="359"/>
    </location>
</feature>
<feature type="domain" description="Spore germination GerAC-like C-terminal" evidence="9">
    <location>
        <begin position="197"/>
        <end position="356"/>
    </location>
</feature>
<reference evidence="11 12" key="1">
    <citation type="journal article" date="2018" name="Appl. Environ. Microbiol.">
        <title>Antimicrobial susceptibility testing and tentative epidemiological cut-off values of five Bacillus species relevant for use as animal feed additives or for plant protection.</title>
        <authorList>
            <person name="Agerso Y."/>
            <person name="Stuer-Lauridsen B."/>
            <person name="Bjerre K."/>
            <person name="Jensen M.G."/>
            <person name="Johansen E."/>
            <person name="Bennedsen M."/>
            <person name="Brockmann E."/>
            <person name="Nielsen B."/>
        </authorList>
    </citation>
    <scope>NUCLEOTIDE SEQUENCE [LARGE SCALE GENOMIC DNA]</scope>
    <source>
        <strain evidence="11 12">CHCC20162</strain>
    </source>
</reference>
<keyword evidence="5" id="KW-0472">Membrane</keyword>
<keyword evidence="3" id="KW-0309">Germination</keyword>
<keyword evidence="7" id="KW-0449">Lipoprotein</keyword>
<evidence type="ECO:0000256" key="5">
    <source>
        <dbReference type="ARBA" id="ARBA00023136"/>
    </source>
</evidence>
<dbReference type="Gene3D" id="3.30.300.210">
    <property type="entry name" value="Nutrient germinant receptor protein C, domain 3"/>
    <property type="match status" value="1"/>
</dbReference>
<dbReference type="InterPro" id="IPR008844">
    <property type="entry name" value="Spore_GerAC-like"/>
</dbReference>
<dbReference type="InterPro" id="IPR057336">
    <property type="entry name" value="GerAC_N"/>
</dbReference>
<evidence type="ECO:0000256" key="3">
    <source>
        <dbReference type="ARBA" id="ARBA00022544"/>
    </source>
</evidence>
<dbReference type="GO" id="GO:0016020">
    <property type="term" value="C:membrane"/>
    <property type="evidence" value="ECO:0007669"/>
    <property type="project" value="UniProtKB-SubCell"/>
</dbReference>
<dbReference type="NCBIfam" id="TIGR02887">
    <property type="entry name" value="spore_ger_x_C"/>
    <property type="match status" value="1"/>
</dbReference>
<gene>
    <name evidence="11" type="ORF">C3744_26230</name>
</gene>
<feature type="signal peptide" evidence="8">
    <location>
        <begin position="1"/>
        <end position="23"/>
    </location>
</feature>
<dbReference type="InterPro" id="IPR046953">
    <property type="entry name" value="Spore_GerAC-like_C"/>
</dbReference>
<evidence type="ECO:0000313" key="12">
    <source>
        <dbReference type="Proteomes" id="UP000256519"/>
    </source>
</evidence>
<dbReference type="Proteomes" id="UP000256519">
    <property type="component" value="Unassembled WGS sequence"/>
</dbReference>
<dbReference type="Pfam" id="PF25198">
    <property type="entry name" value="Spore_GerAC_N"/>
    <property type="match status" value="1"/>
</dbReference>
<keyword evidence="4 8" id="KW-0732">Signal</keyword>
<evidence type="ECO:0000256" key="6">
    <source>
        <dbReference type="ARBA" id="ARBA00023139"/>
    </source>
</evidence>
<name>A0A3D8WUZ0_PRIMG</name>
<evidence type="ECO:0000256" key="2">
    <source>
        <dbReference type="ARBA" id="ARBA00007886"/>
    </source>
</evidence>
<proteinExistence type="inferred from homology"/>
<keyword evidence="6" id="KW-0564">Palmitate</keyword>
<dbReference type="EMBL" id="PQWM01000048">
    <property type="protein sequence ID" value="RDZ08101.1"/>
    <property type="molecule type" value="Genomic_DNA"/>
</dbReference>
<organism evidence="11 12">
    <name type="scientific">Priestia megaterium</name>
    <name type="common">Bacillus megaterium</name>
    <dbReference type="NCBI Taxonomy" id="1404"/>
    <lineage>
        <taxon>Bacteria</taxon>
        <taxon>Bacillati</taxon>
        <taxon>Bacillota</taxon>
        <taxon>Bacilli</taxon>
        <taxon>Bacillales</taxon>
        <taxon>Bacillaceae</taxon>
        <taxon>Priestia</taxon>
    </lineage>
</organism>
<comment type="similarity">
    <text evidence="2">Belongs to the GerABKC lipoprotein family.</text>
</comment>
<evidence type="ECO:0008006" key="13">
    <source>
        <dbReference type="Google" id="ProtNLM"/>
    </source>
</evidence>
<dbReference type="Pfam" id="PF05504">
    <property type="entry name" value="Spore_GerAC"/>
    <property type="match status" value="1"/>
</dbReference>
<dbReference type="PROSITE" id="PS51257">
    <property type="entry name" value="PROKAR_LIPOPROTEIN"/>
    <property type="match status" value="1"/>
</dbReference>
<dbReference type="RefSeq" id="WP_116077959.1">
    <property type="nucleotide sequence ID" value="NZ_CP187635.1"/>
</dbReference>
<protein>
    <recommendedName>
        <fullName evidence="13">Spore germination protein</fullName>
    </recommendedName>
</protein>
<evidence type="ECO:0000256" key="4">
    <source>
        <dbReference type="ARBA" id="ARBA00022729"/>
    </source>
</evidence>
<comment type="subcellular location">
    <subcellularLocation>
        <location evidence="1">Membrane</location>
        <topology evidence="1">Lipid-anchor</topology>
    </subcellularLocation>
</comment>
<evidence type="ECO:0000256" key="7">
    <source>
        <dbReference type="ARBA" id="ARBA00023288"/>
    </source>
</evidence>
<dbReference type="PANTHER" id="PTHR35789">
    <property type="entry name" value="SPORE GERMINATION PROTEIN B3"/>
    <property type="match status" value="1"/>
</dbReference>
<comment type="caution">
    <text evidence="11">The sequence shown here is derived from an EMBL/GenBank/DDBJ whole genome shotgun (WGS) entry which is preliminary data.</text>
</comment>
<dbReference type="AlphaFoldDB" id="A0A3D8WUZ0"/>
<dbReference type="InterPro" id="IPR038501">
    <property type="entry name" value="Spore_GerAC_C_sf"/>
</dbReference>
<evidence type="ECO:0000259" key="9">
    <source>
        <dbReference type="Pfam" id="PF05504"/>
    </source>
</evidence>
<dbReference type="GO" id="GO:0009847">
    <property type="term" value="P:spore germination"/>
    <property type="evidence" value="ECO:0007669"/>
    <property type="project" value="InterPro"/>
</dbReference>
<evidence type="ECO:0000256" key="1">
    <source>
        <dbReference type="ARBA" id="ARBA00004635"/>
    </source>
</evidence>
<dbReference type="PANTHER" id="PTHR35789:SF1">
    <property type="entry name" value="SPORE GERMINATION PROTEIN B3"/>
    <property type="match status" value="1"/>
</dbReference>